<dbReference type="CDD" id="cd02440">
    <property type="entry name" value="AdoMet_MTases"/>
    <property type="match status" value="1"/>
</dbReference>
<accession>A0A9Q0D3E6</accession>
<gene>
    <name evidence="2" type="ORF">NHX12_017208</name>
</gene>
<name>A0A9Q0D3E6_9TELE</name>
<dbReference type="AlphaFoldDB" id="A0A9Q0D3E6"/>
<dbReference type="SUPFAM" id="SSF53335">
    <property type="entry name" value="S-adenosyl-L-methionine-dependent methyltransferases"/>
    <property type="match status" value="1"/>
</dbReference>
<dbReference type="Gene3D" id="3.40.50.150">
    <property type="entry name" value="Vaccinia Virus protein VP39"/>
    <property type="match status" value="1"/>
</dbReference>
<dbReference type="Pfam" id="PF13649">
    <property type="entry name" value="Methyltransf_25"/>
    <property type="match status" value="1"/>
</dbReference>
<evidence type="ECO:0000259" key="1">
    <source>
        <dbReference type="Pfam" id="PF13649"/>
    </source>
</evidence>
<organism evidence="2 3">
    <name type="scientific">Muraenolepis orangiensis</name>
    <name type="common">Patagonian moray cod</name>
    <dbReference type="NCBI Taxonomy" id="630683"/>
    <lineage>
        <taxon>Eukaryota</taxon>
        <taxon>Metazoa</taxon>
        <taxon>Chordata</taxon>
        <taxon>Craniata</taxon>
        <taxon>Vertebrata</taxon>
        <taxon>Euteleostomi</taxon>
        <taxon>Actinopterygii</taxon>
        <taxon>Neopterygii</taxon>
        <taxon>Teleostei</taxon>
        <taxon>Neoteleostei</taxon>
        <taxon>Acanthomorphata</taxon>
        <taxon>Zeiogadaria</taxon>
        <taxon>Gadariae</taxon>
        <taxon>Gadiformes</taxon>
        <taxon>Muraenolepidoidei</taxon>
        <taxon>Muraenolepididae</taxon>
        <taxon>Muraenolepis</taxon>
    </lineage>
</organism>
<reference evidence="2" key="1">
    <citation type="submission" date="2022-07" db="EMBL/GenBank/DDBJ databases">
        <title>Chromosome-level genome of Muraenolepis orangiensis.</title>
        <authorList>
            <person name="Kim J."/>
        </authorList>
    </citation>
    <scope>NUCLEOTIDE SEQUENCE</scope>
    <source>
        <strain evidence="2">KU_S4_2022</strain>
        <tissue evidence="2">Muscle</tissue>
    </source>
</reference>
<dbReference type="InterPro" id="IPR029063">
    <property type="entry name" value="SAM-dependent_MTases_sf"/>
</dbReference>
<dbReference type="EMBL" id="JANIIK010004253">
    <property type="protein sequence ID" value="KAJ3580986.1"/>
    <property type="molecule type" value="Genomic_DNA"/>
</dbReference>
<evidence type="ECO:0000313" key="3">
    <source>
        <dbReference type="Proteomes" id="UP001148018"/>
    </source>
</evidence>
<protein>
    <recommendedName>
        <fullName evidence="1">Methyltransferase domain-containing protein</fullName>
    </recommendedName>
</protein>
<comment type="caution">
    <text evidence="2">The sequence shown here is derived from an EMBL/GenBank/DDBJ whole genome shotgun (WGS) entry which is preliminary data.</text>
</comment>
<dbReference type="InterPro" id="IPR041698">
    <property type="entry name" value="Methyltransf_25"/>
</dbReference>
<proteinExistence type="predicted"/>
<dbReference type="Proteomes" id="UP001148018">
    <property type="component" value="Unassembled WGS sequence"/>
</dbReference>
<keyword evidence="3" id="KW-1185">Reference proteome</keyword>
<sequence>MASEVRKLNSIKVISSAQKESTAADKMDFYDKWAENYDTDVAILEFRAPGLAADSVAASFTGDRGAALVLDVACGTGLAAIQMKKHGFEHFVGVDGSKGMLELAKNTGLYEDVRHCMLGDDELPVQWVRVTKELCKATKPGGLVCITTRNGQNNAEYTASLEQQLKLMEEEGLWSCVNVTEVKKFQRAVSEHEEAYLSGSVCLFRVSDVDQ</sequence>
<dbReference type="OrthoDB" id="3647at2759"/>
<evidence type="ECO:0000313" key="2">
    <source>
        <dbReference type="EMBL" id="KAJ3580986.1"/>
    </source>
</evidence>
<feature type="domain" description="Methyltransferase" evidence="1">
    <location>
        <begin position="69"/>
        <end position="108"/>
    </location>
</feature>